<proteinExistence type="predicted"/>
<keyword evidence="1" id="KW-0472">Membrane</keyword>
<evidence type="ECO:0000313" key="3">
    <source>
        <dbReference type="Proteomes" id="UP000077856"/>
    </source>
</evidence>
<dbReference type="RefSeq" id="WP_009334752.1">
    <property type="nucleotide sequence ID" value="NZ_CP015506.1"/>
</dbReference>
<gene>
    <name evidence="2" type="ORF">A361_12085</name>
</gene>
<dbReference type="KEGG" id="bon:A361_12085"/>
<feature type="transmembrane region" description="Helical" evidence="1">
    <location>
        <begin position="12"/>
        <end position="28"/>
    </location>
</feature>
<feature type="transmembrane region" description="Helical" evidence="1">
    <location>
        <begin position="136"/>
        <end position="155"/>
    </location>
</feature>
<feature type="transmembrane region" description="Helical" evidence="1">
    <location>
        <begin position="40"/>
        <end position="58"/>
    </location>
</feature>
<organism evidence="2 3">
    <name type="scientific">Cytobacillus oceanisediminis 2691</name>
    <dbReference type="NCBI Taxonomy" id="1196031"/>
    <lineage>
        <taxon>Bacteria</taxon>
        <taxon>Bacillati</taxon>
        <taxon>Bacillota</taxon>
        <taxon>Bacilli</taxon>
        <taxon>Bacillales</taxon>
        <taxon>Bacillaceae</taxon>
        <taxon>Cytobacillus</taxon>
    </lineage>
</organism>
<evidence type="ECO:0000256" key="1">
    <source>
        <dbReference type="SAM" id="Phobius"/>
    </source>
</evidence>
<evidence type="ECO:0000313" key="2">
    <source>
        <dbReference type="EMBL" id="AND39848.1"/>
    </source>
</evidence>
<dbReference type="STRING" id="1196031.A361_12085"/>
<dbReference type="AlphaFoldDB" id="A0A160MBV8"/>
<keyword evidence="1" id="KW-1133">Transmembrane helix</keyword>
<reference evidence="2 3" key="1">
    <citation type="submission" date="2016-04" db="EMBL/GenBank/DDBJ databases">
        <title>Complete genome sequence of Bacillus oceanisediminis strain 2691.</title>
        <authorList>
            <person name="Jeong H."/>
            <person name="Kim H.J."/>
            <person name="Lee D.-W."/>
        </authorList>
    </citation>
    <scope>NUCLEOTIDE SEQUENCE [LARGE SCALE GENOMIC DNA]</scope>
    <source>
        <strain evidence="2 3">2691</strain>
    </source>
</reference>
<dbReference type="eggNOG" id="ENOG5031W69">
    <property type="taxonomic scope" value="Bacteria"/>
</dbReference>
<dbReference type="EMBL" id="CP015506">
    <property type="protein sequence ID" value="AND39848.1"/>
    <property type="molecule type" value="Genomic_DNA"/>
</dbReference>
<keyword evidence="1" id="KW-0812">Transmembrane</keyword>
<sequence length="166" mass="19756">MVKVYERAFDANEWFVLANLLVSLILIWKLPKKFSGLETAVHITIGIFIGMFFDHTISVGAWDYYDVNDTSKYQFIDFLSYIMYGPYSYFFIYLYVKLNLKGYMNILYVTLWSILAVVIEWFSVKLGIFHYEKGYQMAWSFPIYAFVQTLQIMFYKISLKMEKGNE</sequence>
<dbReference type="Proteomes" id="UP000077856">
    <property type="component" value="Chromosome"/>
</dbReference>
<feature type="transmembrane region" description="Helical" evidence="1">
    <location>
        <begin position="78"/>
        <end position="96"/>
    </location>
</feature>
<feature type="transmembrane region" description="Helical" evidence="1">
    <location>
        <begin position="103"/>
        <end position="124"/>
    </location>
</feature>
<accession>A0A160MBV8</accession>
<name>A0A160MBV8_9BACI</name>
<protein>
    <submittedName>
        <fullName evidence="2">Uncharacterized protein</fullName>
    </submittedName>
</protein>